<dbReference type="InterPro" id="IPR050491">
    <property type="entry name" value="AmpC-like"/>
</dbReference>
<dbReference type="PANTHER" id="PTHR46825:SF9">
    <property type="entry name" value="BETA-LACTAMASE-RELATED DOMAIN-CONTAINING PROTEIN"/>
    <property type="match status" value="1"/>
</dbReference>
<evidence type="ECO:0000256" key="1">
    <source>
        <dbReference type="SAM" id="Phobius"/>
    </source>
</evidence>
<dbReference type="Proteomes" id="UP000175669">
    <property type="component" value="Unassembled WGS sequence"/>
</dbReference>
<feature type="domain" description="Beta-lactamase-related" evidence="2">
    <location>
        <begin position="80"/>
        <end position="385"/>
    </location>
</feature>
<keyword evidence="4" id="KW-1185">Reference proteome</keyword>
<dbReference type="InterPro" id="IPR001466">
    <property type="entry name" value="Beta-lactam-related"/>
</dbReference>
<dbReference type="STRING" id="1524254.PHACT_08050"/>
<dbReference type="EMBL" id="MASR01000001">
    <property type="protein sequence ID" value="OFE13094.1"/>
    <property type="molecule type" value="Genomic_DNA"/>
</dbReference>
<comment type="caution">
    <text evidence="3">The sequence shown here is derived from an EMBL/GenBank/DDBJ whole genome shotgun (WGS) entry which is preliminary data.</text>
</comment>
<dbReference type="Pfam" id="PF00144">
    <property type="entry name" value="Beta-lactamase"/>
    <property type="match status" value="1"/>
</dbReference>
<sequence length="416" mass="45348">MEFAVMSVRSIIAILVLVVFAGLIYLIWPAYGFMAETNPSLRNPWRWQDVPVATTCQSSPMAPDLQSIAEQACALLLAHQARVHAPSLSAAVAIDGRLVWSGAVGWADLGSQSLATPQTLYRIGSTSKPVTGTLLARMVDAGIVELDQPIGHYDDALPNSDWQHLTLRQLASHMAGLPEYETNRDTLGLYHSMALRRGHSDVREGLALFDGSPQRYAAGSAFEYSSFGALLIASVLQSAGGQPYADLVQQWVLEPLALNSPVVDQAVTGRASFYQLDGSRVQPWRRVDLSNKLPGGGFMSRPEDMVRLGAAWLDPGFVNVDTRERFWTPQTLNNGNVNEQSYALTWRWSDTGNYAHHGGVSKGAMAWLAVHPEQSMVIALTTNVKLAEFGDFSSVQDSLVALFSKNDDSTQIDASE</sequence>
<protein>
    <recommendedName>
        <fullName evidence="2">Beta-lactamase-related domain-containing protein</fullName>
    </recommendedName>
</protein>
<reference evidence="4" key="1">
    <citation type="submission" date="2016-07" db="EMBL/GenBank/DDBJ databases">
        <authorList>
            <person name="Florea S."/>
            <person name="Webb J.S."/>
            <person name="Jaromczyk J."/>
            <person name="Schardl C.L."/>
        </authorList>
    </citation>
    <scope>NUCLEOTIDE SEQUENCE [LARGE SCALE GENOMIC DNA]</scope>
    <source>
        <strain evidence="4">KCTC 42131</strain>
    </source>
</reference>
<dbReference type="SUPFAM" id="SSF56601">
    <property type="entry name" value="beta-lactamase/transpeptidase-like"/>
    <property type="match status" value="1"/>
</dbReference>
<dbReference type="PANTHER" id="PTHR46825">
    <property type="entry name" value="D-ALANYL-D-ALANINE-CARBOXYPEPTIDASE/ENDOPEPTIDASE AMPH"/>
    <property type="match status" value="1"/>
</dbReference>
<accession>A0A1E8CL10</accession>
<evidence type="ECO:0000313" key="4">
    <source>
        <dbReference type="Proteomes" id="UP000175669"/>
    </source>
</evidence>
<keyword evidence="1" id="KW-1133">Transmembrane helix</keyword>
<name>A0A1E8CL10_9GAMM</name>
<keyword evidence="1" id="KW-0472">Membrane</keyword>
<gene>
    <name evidence="3" type="ORF">PHACT_08050</name>
</gene>
<dbReference type="Gene3D" id="3.40.710.10">
    <property type="entry name" value="DD-peptidase/beta-lactamase superfamily"/>
    <property type="match status" value="1"/>
</dbReference>
<evidence type="ECO:0000313" key="3">
    <source>
        <dbReference type="EMBL" id="OFE13094.1"/>
    </source>
</evidence>
<organism evidence="3 4">
    <name type="scientific">Pseudohongiella acticola</name>
    <dbReference type="NCBI Taxonomy" id="1524254"/>
    <lineage>
        <taxon>Bacteria</taxon>
        <taxon>Pseudomonadati</taxon>
        <taxon>Pseudomonadota</taxon>
        <taxon>Gammaproteobacteria</taxon>
        <taxon>Pseudomonadales</taxon>
        <taxon>Pseudohongiellaceae</taxon>
        <taxon>Pseudohongiella</taxon>
    </lineage>
</organism>
<feature type="transmembrane region" description="Helical" evidence="1">
    <location>
        <begin position="12"/>
        <end position="34"/>
    </location>
</feature>
<dbReference type="InterPro" id="IPR012338">
    <property type="entry name" value="Beta-lactam/transpept-like"/>
</dbReference>
<dbReference type="AlphaFoldDB" id="A0A1E8CL10"/>
<evidence type="ECO:0000259" key="2">
    <source>
        <dbReference type="Pfam" id="PF00144"/>
    </source>
</evidence>
<keyword evidence="1" id="KW-0812">Transmembrane</keyword>
<proteinExistence type="predicted"/>